<reference evidence="3" key="1">
    <citation type="submission" date="2020-07" db="EMBL/GenBank/DDBJ databases">
        <authorList>
            <person name="Lin J."/>
        </authorList>
    </citation>
    <scope>NUCLEOTIDE SEQUENCE</scope>
</reference>
<organism evidence="3">
    <name type="scientific">Ananas comosus var. bracteatus</name>
    <name type="common">red pineapple</name>
    <dbReference type="NCBI Taxonomy" id="296719"/>
    <lineage>
        <taxon>Eukaryota</taxon>
        <taxon>Viridiplantae</taxon>
        <taxon>Streptophyta</taxon>
        <taxon>Embryophyta</taxon>
        <taxon>Tracheophyta</taxon>
        <taxon>Spermatophyta</taxon>
        <taxon>Magnoliopsida</taxon>
        <taxon>Liliopsida</taxon>
        <taxon>Poales</taxon>
        <taxon>Bromeliaceae</taxon>
        <taxon>Bromelioideae</taxon>
        <taxon>Ananas</taxon>
    </lineage>
</organism>
<dbReference type="Pfam" id="PF03478">
    <property type="entry name" value="Beta-prop_KIB1-4"/>
    <property type="match status" value="1"/>
</dbReference>
<dbReference type="EMBL" id="LR862145">
    <property type="protein sequence ID" value="CAD1826143.1"/>
    <property type="molecule type" value="Genomic_DNA"/>
</dbReference>
<evidence type="ECO:0000259" key="2">
    <source>
        <dbReference type="Pfam" id="PF03478"/>
    </source>
</evidence>
<accession>A0A6V7P5M7</accession>
<feature type="domain" description="KIB1-4 beta-propeller" evidence="2">
    <location>
        <begin position="260"/>
        <end position="484"/>
    </location>
</feature>
<feature type="domain" description="F-box" evidence="1">
    <location>
        <begin position="195"/>
        <end position="229"/>
    </location>
</feature>
<dbReference type="InterPro" id="IPR001810">
    <property type="entry name" value="F-box_dom"/>
</dbReference>
<dbReference type="AlphaFoldDB" id="A0A6V7P5M7"/>
<dbReference type="CDD" id="cd09917">
    <property type="entry name" value="F-box_SF"/>
    <property type="match status" value="1"/>
</dbReference>
<dbReference type="Pfam" id="PF00646">
    <property type="entry name" value="F-box"/>
    <property type="match status" value="1"/>
</dbReference>
<dbReference type="Gene3D" id="1.20.1280.50">
    <property type="match status" value="1"/>
</dbReference>
<dbReference type="InterPro" id="IPR011043">
    <property type="entry name" value="Gal_Oxase/kelch_b-propeller"/>
</dbReference>
<dbReference type="SUPFAM" id="SSF50965">
    <property type="entry name" value="Galactose oxidase, central domain"/>
    <property type="match status" value="1"/>
</dbReference>
<evidence type="ECO:0000313" key="3">
    <source>
        <dbReference type="EMBL" id="CAD1826143.1"/>
    </source>
</evidence>
<evidence type="ECO:0000259" key="1">
    <source>
        <dbReference type="Pfam" id="PF00646"/>
    </source>
</evidence>
<dbReference type="PANTHER" id="PTHR33127:SF69">
    <property type="entry name" value="OS09G0340800 PROTEIN"/>
    <property type="match status" value="1"/>
</dbReference>
<sequence length="550" mass="61952">MALYPCPHCGSTASKRFSEFVWHVECCKHAIKNGAGEQRHPNEAKKTKKGAVMIEVAAIAMALAAIVLVAPENKSPSPIPIPTPTPPKKGFALTSHHPCGGAALPPTRAAVAVPSLRPLPFRLLAECNRKPSSSEIEDRVLHSSEIETLGPPRRLFLFRFRFRYPTIYRSVISVEILILKMVLEDENVASVGRPWSNLATHVLELISSQLSPSDRPHFALTCKHWNSAVGPTYPADICPLLLNCPRWGSNVIRYYSPYFNKNFELDCPFDLSGATLCSSSNRWVMLGWENKIMLADPITGISHEVPLEEVILFSQYGFFWDPTTSKFQIFGISNGGYEDVDIGIFDGESWFWSTYESGLPFFLSSHSNPVLCRGNFYCLGSGGELGVYNLEEDTWTVLMTKPNKFSYEECYLLESEGELFSVLIGKYGLPLHVLRLDEREMMWEKVEKLEGRSLFLGSLTSVSSNSTTLESMENKVFFPRFHGDVEVIRAEVKYSSGRAFFVPKMNGENKRKDESNICWYSLADDKFHLKYFVSKKYVNSIWIDPIVASD</sequence>
<dbReference type="SUPFAM" id="SSF81383">
    <property type="entry name" value="F-box domain"/>
    <property type="match status" value="1"/>
</dbReference>
<dbReference type="PANTHER" id="PTHR33127">
    <property type="entry name" value="TRANSMEMBRANE PROTEIN"/>
    <property type="match status" value="1"/>
</dbReference>
<proteinExistence type="predicted"/>
<gene>
    <name evidence="3" type="ORF">CB5_LOCUS9354</name>
</gene>
<dbReference type="InterPro" id="IPR005174">
    <property type="entry name" value="KIB1-4_b-propeller"/>
</dbReference>
<protein>
    <submittedName>
        <fullName evidence="3">Uncharacterized protein</fullName>
    </submittedName>
</protein>
<name>A0A6V7P5M7_ANACO</name>
<dbReference type="InterPro" id="IPR036047">
    <property type="entry name" value="F-box-like_dom_sf"/>
</dbReference>